<dbReference type="EC" id="2.7.7.48" evidence="1"/>
<dbReference type="GO" id="GO:0003723">
    <property type="term" value="F:RNA binding"/>
    <property type="evidence" value="ECO:0007669"/>
    <property type="project" value="UniProtKB-KW"/>
</dbReference>
<feature type="compositionally biased region" description="Acidic residues" evidence="2">
    <location>
        <begin position="356"/>
        <end position="368"/>
    </location>
</feature>
<keyword evidence="1" id="KW-0548">Nucleotidyltransferase</keyword>
<dbReference type="Proteomes" id="UP001383192">
    <property type="component" value="Unassembled WGS sequence"/>
</dbReference>
<evidence type="ECO:0000313" key="4">
    <source>
        <dbReference type="EMBL" id="KAK7042969.1"/>
    </source>
</evidence>
<evidence type="ECO:0000256" key="1">
    <source>
        <dbReference type="RuleBase" id="RU363098"/>
    </source>
</evidence>
<reference evidence="4 5" key="1">
    <citation type="submission" date="2024-01" db="EMBL/GenBank/DDBJ databases">
        <title>A draft genome for a cacao thread blight-causing isolate of Paramarasmius palmivorus.</title>
        <authorList>
            <person name="Baruah I.K."/>
            <person name="Bukari Y."/>
            <person name="Amoako-Attah I."/>
            <person name="Meinhardt L.W."/>
            <person name="Bailey B.A."/>
            <person name="Cohen S.P."/>
        </authorList>
    </citation>
    <scope>NUCLEOTIDE SEQUENCE [LARGE SCALE GENOMIC DNA]</scope>
    <source>
        <strain evidence="4 5">GH-12</strain>
    </source>
</reference>
<name>A0AAW0CVB7_9AGAR</name>
<sequence>MSSAFLVTGLLASERASNFYYGGKIDFTARVDKEGLRIRLERAAKGPSNKAKRRFGSTGFLKIKIPTGTFKSQSDIERFFQRPFIMWSSVYRAILGKEDAVILFRTNERYVNGHLRTDPDNKSMSLYAFIHWFNPPEYNAEFFANGRHVWPFSGLHQCQGPNSSENISAFIGDEVSSEGSDMTDGCGFGNRSLFKAIQEKFGLEEMPCAVQCRIAGSKGMIVFSEDVEDDGSPQVRLRGSQRKVRYPPSLAKDPSHRIMDILRISRVRAPARLSVEVIVNLQHNGCPSSYFTNLLKSNLEDAVNPILAWDIENDPAAMIKLWHTIEQAEHVLVARRARQFVTESRFRGYSERVNEESLDDEDPLDEVNDDQHSTAWWPDPNSGCPSSIAETVMELLVAGFTPQSCAFMRDKISRLVMSQINRKCTKYNFDVKMSAGAFAVPDPYGVLREGEIYFKSSRRDFKTQEGTMTDVLEGAVLITRNPCKVPTDVQKFTAVLHPQLAHLVNCVVFSIKGARRPIDRLAGGDYDGDRVTVFYDPELVEGFKNADEKYSTEPPEVKTAFTLEHSLTVHQFNDQVLDISDLEVSVELQKSLLGGLRDPFLIGMYSFLHEKCVYVYGYAHPITIKTAYKFCAVMDGPKSGRRIVARVLSEDKGRFPIFQRLPWKHRIELMNSKLKDRSAGAGRTELLRRQVSSPFVMDTLSSEAEGLQRQWMAQTEAIFFENSHAICQTFSRGADKDLLAPWEFYRSKAVGRPELANDLRIIPTMLKTWLKSIRTSAQVDPLLNRR</sequence>
<dbReference type="PANTHER" id="PTHR23079:SF55">
    <property type="entry name" value="RNA-DIRECTED RNA POLYMERASE"/>
    <property type="match status" value="1"/>
</dbReference>
<dbReference type="EMBL" id="JAYKXP010000030">
    <property type="protein sequence ID" value="KAK7042969.1"/>
    <property type="molecule type" value="Genomic_DNA"/>
</dbReference>
<dbReference type="GO" id="GO:0003968">
    <property type="term" value="F:RNA-directed RNA polymerase activity"/>
    <property type="evidence" value="ECO:0007669"/>
    <property type="project" value="UniProtKB-KW"/>
</dbReference>
<comment type="catalytic activity">
    <reaction evidence="1">
        <text>RNA(n) + a ribonucleoside 5'-triphosphate = RNA(n+1) + diphosphate</text>
        <dbReference type="Rhea" id="RHEA:21248"/>
        <dbReference type="Rhea" id="RHEA-COMP:14527"/>
        <dbReference type="Rhea" id="RHEA-COMP:17342"/>
        <dbReference type="ChEBI" id="CHEBI:33019"/>
        <dbReference type="ChEBI" id="CHEBI:61557"/>
        <dbReference type="ChEBI" id="CHEBI:140395"/>
        <dbReference type="EC" id="2.7.7.48"/>
    </reaction>
</comment>
<feature type="domain" description="RDRP core" evidence="3">
    <location>
        <begin position="37"/>
        <end position="664"/>
    </location>
</feature>
<feature type="region of interest" description="Disordered" evidence="2">
    <location>
        <begin position="352"/>
        <end position="380"/>
    </location>
</feature>
<dbReference type="PANTHER" id="PTHR23079">
    <property type="entry name" value="RNA-DEPENDENT RNA POLYMERASE"/>
    <property type="match status" value="1"/>
</dbReference>
<dbReference type="InterPro" id="IPR057596">
    <property type="entry name" value="RDRP_core"/>
</dbReference>
<dbReference type="GO" id="GO:0031380">
    <property type="term" value="C:nuclear RNA-directed RNA polymerase complex"/>
    <property type="evidence" value="ECO:0007669"/>
    <property type="project" value="TreeGrafter"/>
</dbReference>
<dbReference type="Pfam" id="PF05183">
    <property type="entry name" value="RdRP"/>
    <property type="match status" value="1"/>
</dbReference>
<keyword evidence="5" id="KW-1185">Reference proteome</keyword>
<evidence type="ECO:0000256" key="2">
    <source>
        <dbReference type="SAM" id="MobiDB-lite"/>
    </source>
</evidence>
<comment type="caution">
    <text evidence="4">The sequence shown here is derived from an EMBL/GenBank/DDBJ whole genome shotgun (WGS) entry which is preliminary data.</text>
</comment>
<keyword evidence="1" id="KW-0808">Transferase</keyword>
<gene>
    <name evidence="4" type="ORF">VNI00_008706</name>
</gene>
<dbReference type="InterPro" id="IPR007855">
    <property type="entry name" value="RDRP"/>
</dbReference>
<evidence type="ECO:0000259" key="3">
    <source>
        <dbReference type="Pfam" id="PF05183"/>
    </source>
</evidence>
<keyword evidence="1" id="KW-0694">RNA-binding</keyword>
<evidence type="ECO:0000313" key="5">
    <source>
        <dbReference type="Proteomes" id="UP001383192"/>
    </source>
</evidence>
<protein>
    <recommendedName>
        <fullName evidence="1">RNA-dependent RNA polymerase</fullName>
        <ecNumber evidence="1">2.7.7.48</ecNumber>
    </recommendedName>
</protein>
<proteinExistence type="inferred from homology"/>
<accession>A0AAW0CVB7</accession>
<keyword evidence="1" id="KW-0696">RNA-directed RNA polymerase</keyword>
<organism evidence="4 5">
    <name type="scientific">Paramarasmius palmivorus</name>
    <dbReference type="NCBI Taxonomy" id="297713"/>
    <lineage>
        <taxon>Eukaryota</taxon>
        <taxon>Fungi</taxon>
        <taxon>Dikarya</taxon>
        <taxon>Basidiomycota</taxon>
        <taxon>Agaricomycotina</taxon>
        <taxon>Agaricomycetes</taxon>
        <taxon>Agaricomycetidae</taxon>
        <taxon>Agaricales</taxon>
        <taxon>Marasmiineae</taxon>
        <taxon>Marasmiaceae</taxon>
        <taxon>Paramarasmius</taxon>
    </lineage>
</organism>
<comment type="similarity">
    <text evidence="1">Belongs to the RdRP family.</text>
</comment>
<dbReference type="AlphaFoldDB" id="A0AAW0CVB7"/>
<dbReference type="GO" id="GO:0030422">
    <property type="term" value="P:siRNA processing"/>
    <property type="evidence" value="ECO:0007669"/>
    <property type="project" value="TreeGrafter"/>
</dbReference>